<feature type="domain" description="CARDB" evidence="1">
    <location>
        <begin position="4"/>
        <end position="75"/>
    </location>
</feature>
<evidence type="ECO:0000313" key="2">
    <source>
        <dbReference type="EMBL" id="TGO03407.1"/>
    </source>
</evidence>
<reference evidence="2 3" key="1">
    <citation type="journal article" date="2016" name="Front. Microbiol.">
        <title>Single-Cell (Meta-)Genomics of a Dimorphic Candidatus Thiomargarita nelsonii Reveals Genomic Plasticity.</title>
        <authorList>
            <person name="Flood B.E."/>
            <person name="Fliss P."/>
            <person name="Jones D.S."/>
            <person name="Dick G.J."/>
            <person name="Jain S."/>
            <person name="Kaster A.K."/>
            <person name="Winkel M."/>
            <person name="Mussmann M."/>
            <person name="Bailey J."/>
        </authorList>
    </citation>
    <scope>NUCLEOTIDE SEQUENCE [LARGE SCALE GENOMIC DNA]</scope>
    <source>
        <strain evidence="2">Hydrate Ridge</strain>
    </source>
</reference>
<organism evidence="2 3">
    <name type="scientific">Candidatus Thiomargarita nelsonii</name>
    <dbReference type="NCBI Taxonomy" id="1003181"/>
    <lineage>
        <taxon>Bacteria</taxon>
        <taxon>Pseudomonadati</taxon>
        <taxon>Pseudomonadota</taxon>
        <taxon>Gammaproteobacteria</taxon>
        <taxon>Thiotrichales</taxon>
        <taxon>Thiotrichaceae</taxon>
        <taxon>Thiomargarita</taxon>
    </lineage>
</organism>
<dbReference type="InterPro" id="IPR011635">
    <property type="entry name" value="CARDB"/>
</dbReference>
<comment type="caution">
    <text evidence="2">The sequence shown here is derived from an EMBL/GenBank/DDBJ whole genome shotgun (WGS) entry which is preliminary data.</text>
</comment>
<dbReference type="InterPro" id="IPR013783">
    <property type="entry name" value="Ig-like_fold"/>
</dbReference>
<accession>A0A4E0QRT8</accession>
<dbReference type="EMBL" id="JSZA02000019">
    <property type="protein sequence ID" value="TGO03407.1"/>
    <property type="molecule type" value="Genomic_DNA"/>
</dbReference>
<protein>
    <recommendedName>
        <fullName evidence="1">CARDB domain-containing protein</fullName>
    </recommendedName>
</protein>
<sequence>MTAENLSDQAIENAVIAFYNGDAELYSETLPTLAPYESKDINFLWDYQAVKYKVKVTVDSQEVLEEFDEDNNEYELNLKPLSHSMTVQMEKIGWIIRGGR</sequence>
<proteinExistence type="predicted"/>
<dbReference type="Proteomes" id="UP000030428">
    <property type="component" value="Unassembled WGS sequence"/>
</dbReference>
<name>A0A4E0QRT8_9GAMM</name>
<evidence type="ECO:0000313" key="3">
    <source>
        <dbReference type="Proteomes" id="UP000030428"/>
    </source>
</evidence>
<dbReference type="Gene3D" id="2.60.40.10">
    <property type="entry name" value="Immunoglobulins"/>
    <property type="match status" value="1"/>
</dbReference>
<evidence type="ECO:0000259" key="1">
    <source>
        <dbReference type="Pfam" id="PF07705"/>
    </source>
</evidence>
<dbReference type="AlphaFoldDB" id="A0A4E0QRT8"/>
<dbReference type="Pfam" id="PF07705">
    <property type="entry name" value="CARDB"/>
    <property type="match status" value="1"/>
</dbReference>
<keyword evidence="3" id="KW-1185">Reference proteome</keyword>
<gene>
    <name evidence="2" type="ORF">PN36_06525</name>
</gene>